<protein>
    <submittedName>
        <fullName evidence="9">Putative PurR-regulated permease PerM</fullName>
    </submittedName>
</protein>
<feature type="transmembrane region" description="Helical" evidence="8">
    <location>
        <begin position="7"/>
        <end position="27"/>
    </location>
</feature>
<dbReference type="RefSeq" id="WP_121926423.1">
    <property type="nucleotide sequence ID" value="NZ_CBCSGA010000016.1"/>
</dbReference>
<evidence type="ECO:0000256" key="6">
    <source>
        <dbReference type="ARBA" id="ARBA00022989"/>
    </source>
</evidence>
<keyword evidence="4" id="KW-1003">Cell membrane</keyword>
<feature type="transmembrane region" description="Helical" evidence="8">
    <location>
        <begin position="63"/>
        <end position="86"/>
    </location>
</feature>
<evidence type="ECO:0000256" key="4">
    <source>
        <dbReference type="ARBA" id="ARBA00022475"/>
    </source>
</evidence>
<dbReference type="GO" id="GO:0055085">
    <property type="term" value="P:transmembrane transport"/>
    <property type="evidence" value="ECO:0007669"/>
    <property type="project" value="TreeGrafter"/>
</dbReference>
<keyword evidence="6 8" id="KW-1133">Transmembrane helix</keyword>
<feature type="transmembrane region" description="Helical" evidence="8">
    <location>
        <begin position="232"/>
        <end position="255"/>
    </location>
</feature>
<accession>A0A3L9ZQZ5</accession>
<feature type="transmembrane region" description="Helical" evidence="8">
    <location>
        <begin position="154"/>
        <end position="178"/>
    </location>
</feature>
<reference evidence="9 10" key="1">
    <citation type="submission" date="2018-10" db="EMBL/GenBank/DDBJ databases">
        <title>Genomic Encyclopedia of Archaeal and Bacterial Type Strains, Phase II (KMG-II): from individual species to whole genera.</title>
        <authorList>
            <person name="Goeker M."/>
        </authorList>
    </citation>
    <scope>NUCLEOTIDE SEQUENCE [LARGE SCALE GENOMIC DNA]</scope>
    <source>
        <strain evidence="9 10">DSM 19727</strain>
    </source>
</reference>
<dbReference type="GO" id="GO:0005886">
    <property type="term" value="C:plasma membrane"/>
    <property type="evidence" value="ECO:0007669"/>
    <property type="project" value="UniProtKB-SubCell"/>
</dbReference>
<comment type="subcellular location">
    <subcellularLocation>
        <location evidence="1">Cell membrane</location>
        <topology evidence="1">Multi-pass membrane protein</topology>
    </subcellularLocation>
</comment>
<evidence type="ECO:0000256" key="5">
    <source>
        <dbReference type="ARBA" id="ARBA00022692"/>
    </source>
</evidence>
<keyword evidence="10" id="KW-1185">Reference proteome</keyword>
<feature type="transmembrane region" description="Helical" evidence="8">
    <location>
        <begin position="299"/>
        <end position="330"/>
    </location>
</feature>
<keyword evidence="7 8" id="KW-0472">Membrane</keyword>
<dbReference type="OrthoDB" id="9793390at2"/>
<dbReference type="EMBL" id="REFH01000012">
    <property type="protein sequence ID" value="RMA72798.1"/>
    <property type="molecule type" value="Genomic_DNA"/>
</dbReference>
<feature type="transmembrane region" description="Helical" evidence="8">
    <location>
        <begin position="199"/>
        <end position="226"/>
    </location>
</feature>
<comment type="similarity">
    <text evidence="2">Belongs to the autoinducer-2 exporter (AI-2E) (TC 2.A.86) family.</text>
</comment>
<evidence type="ECO:0000256" key="3">
    <source>
        <dbReference type="ARBA" id="ARBA00022448"/>
    </source>
</evidence>
<dbReference type="PANTHER" id="PTHR21716">
    <property type="entry name" value="TRANSMEMBRANE PROTEIN"/>
    <property type="match status" value="1"/>
</dbReference>
<name>A0A3L9ZQZ5_9FLAO</name>
<evidence type="ECO:0000313" key="10">
    <source>
        <dbReference type="Proteomes" id="UP000280368"/>
    </source>
</evidence>
<dbReference type="Pfam" id="PF01594">
    <property type="entry name" value="AI-2E_transport"/>
    <property type="match status" value="1"/>
</dbReference>
<evidence type="ECO:0000256" key="8">
    <source>
        <dbReference type="SAM" id="Phobius"/>
    </source>
</evidence>
<evidence type="ECO:0000256" key="1">
    <source>
        <dbReference type="ARBA" id="ARBA00004651"/>
    </source>
</evidence>
<comment type="caution">
    <text evidence="9">The sequence shown here is derived from an EMBL/GenBank/DDBJ whole genome shotgun (WGS) entry which is preliminary data.</text>
</comment>
<proteinExistence type="inferred from homology"/>
<evidence type="ECO:0000313" key="9">
    <source>
        <dbReference type="EMBL" id="RMA72798.1"/>
    </source>
</evidence>
<dbReference type="Proteomes" id="UP000280368">
    <property type="component" value="Unassembled WGS sequence"/>
</dbReference>
<sequence>MDENLKLPFYAKLTLVLLGLISLTFIFYIAQDILIPVMMSFLFAILLYPVVQFFKSKIRLPHVIAVMLAVVIFVLVFIGLFVFLSFQISDFVNDFDKIERNFNIHLNSIQGFIRDNFHLSSSEQKKYIDTATEDSMAKGKEMIGSTLMSFTDTLVNLTLIPIYTFLILLYRTHFLLFLSKLIKKENHEQLKNILTNIRVAINSYIVGLIIETVLIAIMTTAGFMLIGLKYAVLLGIVTGILNLIPYIGILFAGLLSILASLTGSPDLSIIIGVIVITIVVQLIDNNILVPIIVSSKVEINAFISIIGIIIGGAIAGVSGMFLALPIIAILKVIFDRVESLEPWGYLMGDHLPRTYTWRKIKLPLFDEEQQSEVNFIKADVIVPVFTETTTENNPDRTDQ</sequence>
<dbReference type="InterPro" id="IPR002549">
    <property type="entry name" value="AI-2E-like"/>
</dbReference>
<gene>
    <name evidence="9" type="ORF">BC961_2864</name>
</gene>
<organism evidence="9 10">
    <name type="scientific">Flavobacterium weaverense</name>
    <dbReference type="NCBI Taxonomy" id="271156"/>
    <lineage>
        <taxon>Bacteria</taxon>
        <taxon>Pseudomonadati</taxon>
        <taxon>Bacteroidota</taxon>
        <taxon>Flavobacteriia</taxon>
        <taxon>Flavobacteriales</taxon>
        <taxon>Flavobacteriaceae</taxon>
        <taxon>Flavobacterium</taxon>
    </lineage>
</organism>
<evidence type="ECO:0000256" key="7">
    <source>
        <dbReference type="ARBA" id="ARBA00023136"/>
    </source>
</evidence>
<dbReference type="AlphaFoldDB" id="A0A3L9ZQZ5"/>
<feature type="transmembrane region" description="Helical" evidence="8">
    <location>
        <begin position="267"/>
        <end position="293"/>
    </location>
</feature>
<keyword evidence="3" id="KW-0813">Transport</keyword>
<feature type="transmembrane region" description="Helical" evidence="8">
    <location>
        <begin position="33"/>
        <end position="51"/>
    </location>
</feature>
<dbReference type="PANTHER" id="PTHR21716:SF53">
    <property type="entry name" value="PERMEASE PERM-RELATED"/>
    <property type="match status" value="1"/>
</dbReference>
<evidence type="ECO:0000256" key="2">
    <source>
        <dbReference type="ARBA" id="ARBA00009773"/>
    </source>
</evidence>
<keyword evidence="5 8" id="KW-0812">Transmembrane</keyword>